<keyword evidence="1" id="KW-0863">Zinc-finger</keyword>
<sequence>MFYLSLFSASGRVELNLDWRTAHIFMDDRESVLLPGGDDSCDFPLVDSLESTECHSLLDELIFWINRQLFPQNLVNFGLGMLSEPGYRDDFAYRFFAWYPICGKVIKDLCVSQADHARVEDRVSPSCSRAVHVTVQMLSSASLCKDLNEKVQLVKTIFDVTRFLICERLVESEQCLMANNLFVVRASQLDYPIDARVWNVMTMRENAAISQHGYWFVMGDIQNVLTHPDLAVESVLDDHCFGGSYMQMMCQMQGMNTIWRVIGGNALEMDGGEEVQRQALLFIYFENSQFFIRNLRSGSDTVEISATVTQKKNV</sequence>
<protein>
    <recommendedName>
        <fullName evidence="1">E3 ubiquitin-protein ligase</fullName>
        <ecNumber evidence="1">2.3.2.27</ecNumber>
    </recommendedName>
</protein>
<keyword evidence="1" id="KW-0479">Metal-binding</keyword>
<proteinExistence type="inferred from homology"/>
<dbReference type="EC" id="2.3.2.27" evidence="1"/>
<comment type="similarity">
    <text evidence="1">Belongs to the E3 ubiquitin-protein ligase UBR1-like family.</text>
</comment>
<dbReference type="AlphaFoldDB" id="A0A8R1EB56"/>
<dbReference type="EnsemblMetazoa" id="CJA28891.1">
    <property type="protein sequence ID" value="CJA28891.1"/>
    <property type="gene ID" value="WBGene00184465"/>
</dbReference>
<keyword evidence="1" id="KW-0833">Ubl conjugation pathway</keyword>
<dbReference type="GO" id="GO:0016567">
    <property type="term" value="P:protein ubiquitination"/>
    <property type="evidence" value="ECO:0007669"/>
    <property type="project" value="UniProtKB-UniRule"/>
</dbReference>
<comment type="function">
    <text evidence="1">Ubiquitin ligase protein which is a component of the N-end rule pathway. Recognizes and binds to proteins bearing specific N-terminal residues that are destabilizing according to the N-end rule, leading to their ubiquitination and subsequent degradation.</text>
</comment>
<keyword evidence="1" id="KW-0862">Zinc</keyword>
<dbReference type="PANTHER" id="PTHR21497:SF39">
    <property type="entry name" value="E3 UBIQUITIN-PROTEIN LIGASE UBR3"/>
    <property type="match status" value="1"/>
</dbReference>
<dbReference type="GO" id="GO:0071596">
    <property type="term" value="P:ubiquitin-dependent protein catabolic process via the N-end rule pathway"/>
    <property type="evidence" value="ECO:0007669"/>
    <property type="project" value="UniProtKB-UniRule"/>
</dbReference>
<dbReference type="GO" id="GO:0005737">
    <property type="term" value="C:cytoplasm"/>
    <property type="evidence" value="ECO:0007669"/>
    <property type="project" value="TreeGrafter"/>
</dbReference>
<dbReference type="GO" id="GO:0008270">
    <property type="term" value="F:zinc ion binding"/>
    <property type="evidence" value="ECO:0007669"/>
    <property type="project" value="UniProtKB-UniRule"/>
</dbReference>
<reference evidence="3" key="1">
    <citation type="submission" date="2010-08" db="EMBL/GenBank/DDBJ databases">
        <authorList>
            <consortium name="Caenorhabditis japonica Sequencing Consortium"/>
            <person name="Wilson R.K."/>
        </authorList>
    </citation>
    <scope>NUCLEOTIDE SEQUENCE [LARGE SCALE GENOMIC DNA]</scope>
    <source>
        <strain evidence="3">DF5081</strain>
    </source>
</reference>
<comment type="pathway">
    <text evidence="1">Protein modification; protein ubiquitination.</text>
</comment>
<keyword evidence="3" id="KW-1185">Reference proteome</keyword>
<evidence type="ECO:0000313" key="2">
    <source>
        <dbReference type="EnsemblMetazoa" id="CJA28891.1"/>
    </source>
</evidence>
<evidence type="ECO:0000256" key="1">
    <source>
        <dbReference type="RuleBase" id="RU366018"/>
    </source>
</evidence>
<dbReference type="GO" id="GO:0061630">
    <property type="term" value="F:ubiquitin protein ligase activity"/>
    <property type="evidence" value="ECO:0007669"/>
    <property type="project" value="UniProtKB-UniRule"/>
</dbReference>
<comment type="catalytic activity">
    <reaction evidence="1">
        <text>S-ubiquitinyl-[E2 ubiquitin-conjugating enzyme]-L-cysteine + [acceptor protein]-L-lysine = [E2 ubiquitin-conjugating enzyme]-L-cysteine + N(6)-ubiquitinyl-[acceptor protein]-L-lysine.</text>
        <dbReference type="EC" id="2.3.2.27"/>
    </reaction>
</comment>
<dbReference type="Proteomes" id="UP000005237">
    <property type="component" value="Unassembled WGS sequence"/>
</dbReference>
<organism evidence="2 3">
    <name type="scientific">Caenorhabditis japonica</name>
    <dbReference type="NCBI Taxonomy" id="281687"/>
    <lineage>
        <taxon>Eukaryota</taxon>
        <taxon>Metazoa</taxon>
        <taxon>Ecdysozoa</taxon>
        <taxon>Nematoda</taxon>
        <taxon>Chromadorea</taxon>
        <taxon>Rhabditida</taxon>
        <taxon>Rhabditina</taxon>
        <taxon>Rhabditomorpha</taxon>
        <taxon>Rhabditoidea</taxon>
        <taxon>Rhabditidae</taxon>
        <taxon>Peloderinae</taxon>
        <taxon>Caenorhabditis</taxon>
    </lineage>
</organism>
<evidence type="ECO:0000313" key="3">
    <source>
        <dbReference type="Proteomes" id="UP000005237"/>
    </source>
</evidence>
<accession>A0A8R1EB56</accession>
<name>A0A8R1EB56_CAEJA</name>
<dbReference type="InterPro" id="IPR039164">
    <property type="entry name" value="UBR1-like"/>
</dbReference>
<reference evidence="2" key="2">
    <citation type="submission" date="2022-06" db="UniProtKB">
        <authorList>
            <consortium name="EnsemblMetazoa"/>
        </authorList>
    </citation>
    <scope>IDENTIFICATION</scope>
    <source>
        <strain evidence="2">DF5081</strain>
    </source>
</reference>
<dbReference type="PANTHER" id="PTHR21497">
    <property type="entry name" value="UBIQUITIN LIGASE E3 ALPHA-RELATED"/>
    <property type="match status" value="1"/>
</dbReference>
<dbReference type="GO" id="GO:0000151">
    <property type="term" value="C:ubiquitin ligase complex"/>
    <property type="evidence" value="ECO:0007669"/>
    <property type="project" value="TreeGrafter"/>
</dbReference>
<keyword evidence="1" id="KW-0808">Transferase</keyword>